<evidence type="ECO:0000313" key="1">
    <source>
        <dbReference type="EMBL" id="KAF6071944.1"/>
    </source>
</evidence>
<gene>
    <name evidence="1" type="ORF">FOB64_000898</name>
</gene>
<dbReference type="Proteomes" id="UP000536275">
    <property type="component" value="Unassembled WGS sequence"/>
</dbReference>
<sequence>MLLDLKIQNPHIKHSNCILIILTTMPLQNENLAPTKIVEVRSYSIKEGKKYYVVRLNNYLHKEISEKELKRLSPVLYYKEMQLQKEE</sequence>
<dbReference type="AlphaFoldDB" id="A0A8H6C5C8"/>
<proteinExistence type="predicted"/>
<evidence type="ECO:0000313" key="2">
    <source>
        <dbReference type="Proteomes" id="UP000536275"/>
    </source>
</evidence>
<comment type="caution">
    <text evidence="1">The sequence shown here is derived from an EMBL/GenBank/DDBJ whole genome shotgun (WGS) entry which is preliminary data.</text>
</comment>
<protein>
    <submittedName>
        <fullName evidence="1">Uncharacterized protein</fullName>
    </submittedName>
</protein>
<name>A0A8H6C5C8_CANAX</name>
<accession>A0A8H6C5C8</accession>
<reference evidence="1 2" key="1">
    <citation type="submission" date="2020-03" db="EMBL/GenBank/DDBJ databases">
        <title>FDA dAtabase for Regulatory Grade micrObial Sequences (FDA-ARGOS): Supporting development and validation of Infectious Disease Dx tests.</title>
        <authorList>
            <person name="Campos J."/>
            <person name="Goldberg B."/>
            <person name="Tallon L."/>
            <person name="Sadzewicz L."/>
            <person name="Vavikolanu K."/>
            <person name="Mehta A."/>
            <person name="Aluvathingal J."/>
            <person name="Nadendla S."/>
            <person name="Nandy P."/>
            <person name="Geyer C."/>
            <person name="Yan Y."/>
            <person name="Sichtig H."/>
        </authorList>
    </citation>
    <scope>NUCLEOTIDE SEQUENCE [LARGE SCALE GENOMIC DNA]</scope>
    <source>
        <strain evidence="1 2">FDAARGOS_656</strain>
    </source>
</reference>
<dbReference type="EMBL" id="JABWAD010000010">
    <property type="protein sequence ID" value="KAF6071944.1"/>
    <property type="molecule type" value="Genomic_DNA"/>
</dbReference>
<organism evidence="1 2">
    <name type="scientific">Candida albicans</name>
    <name type="common">Yeast</name>
    <dbReference type="NCBI Taxonomy" id="5476"/>
    <lineage>
        <taxon>Eukaryota</taxon>
        <taxon>Fungi</taxon>
        <taxon>Dikarya</taxon>
        <taxon>Ascomycota</taxon>
        <taxon>Saccharomycotina</taxon>
        <taxon>Pichiomycetes</taxon>
        <taxon>Debaryomycetaceae</taxon>
        <taxon>Candida/Lodderomyces clade</taxon>
        <taxon>Candida</taxon>
    </lineage>
</organism>